<keyword evidence="5" id="KW-0067">ATP-binding</keyword>
<evidence type="ECO:0000259" key="7">
    <source>
        <dbReference type="PROSITE" id="PS50109"/>
    </source>
</evidence>
<accession>A0ABS6RWE5</accession>
<keyword evidence="6" id="KW-0902">Two-component regulatory system</keyword>
<evidence type="ECO:0000256" key="5">
    <source>
        <dbReference type="ARBA" id="ARBA00022840"/>
    </source>
</evidence>
<evidence type="ECO:0000256" key="3">
    <source>
        <dbReference type="ARBA" id="ARBA00022741"/>
    </source>
</evidence>
<evidence type="ECO:0000313" key="10">
    <source>
        <dbReference type="Proteomes" id="UP001196980"/>
    </source>
</evidence>
<comment type="caution">
    <text evidence="9">The sequence shown here is derived from an EMBL/GenBank/DDBJ whole genome shotgun (WGS) entry which is preliminary data.</text>
</comment>
<evidence type="ECO:0000256" key="1">
    <source>
        <dbReference type="ARBA" id="ARBA00022553"/>
    </source>
</evidence>
<dbReference type="Pfam" id="PF02518">
    <property type="entry name" value="HATPase_c"/>
    <property type="match status" value="1"/>
</dbReference>
<protein>
    <submittedName>
        <fullName evidence="9">HAMP domain-containing histidine kinase</fullName>
    </submittedName>
</protein>
<feature type="non-terminal residue" evidence="9">
    <location>
        <position position="1"/>
    </location>
</feature>
<dbReference type="InterPro" id="IPR003594">
    <property type="entry name" value="HATPase_dom"/>
</dbReference>
<evidence type="ECO:0000256" key="6">
    <source>
        <dbReference type="ARBA" id="ARBA00023012"/>
    </source>
</evidence>
<dbReference type="Proteomes" id="UP001196980">
    <property type="component" value="Unassembled WGS sequence"/>
</dbReference>
<dbReference type="PANTHER" id="PTHR43065">
    <property type="entry name" value="SENSOR HISTIDINE KINASE"/>
    <property type="match status" value="1"/>
</dbReference>
<reference evidence="9 10" key="1">
    <citation type="journal article" date="2020" name="J Geophys Res Biogeosci">
        <title>Magnetotaxis as an Adaptation to Enable Bacterial Shuttling of Microbial Sulfur and Sulfur Cycling Across Aquatic Oxic#Anoxic Interfaces.</title>
        <authorList>
            <person name="Li J."/>
            <person name="Liu P."/>
            <person name="Wang J."/>
            <person name="Roberts A.P."/>
            <person name="Pan Y."/>
        </authorList>
    </citation>
    <scope>NUCLEOTIDE SEQUENCE [LARGE SCALE GENOMIC DNA]</scope>
    <source>
        <strain evidence="9 10">MYR-1_YQ</strain>
    </source>
</reference>
<dbReference type="InterPro" id="IPR005467">
    <property type="entry name" value="His_kinase_dom"/>
</dbReference>
<evidence type="ECO:0000256" key="4">
    <source>
        <dbReference type="ARBA" id="ARBA00022777"/>
    </source>
</evidence>
<dbReference type="SMART" id="SM00387">
    <property type="entry name" value="HATPase_c"/>
    <property type="match status" value="1"/>
</dbReference>
<keyword evidence="10" id="KW-1185">Reference proteome</keyword>
<dbReference type="PROSITE" id="PS50113">
    <property type="entry name" value="PAC"/>
    <property type="match status" value="1"/>
</dbReference>
<dbReference type="EMBL" id="JABXWD010000061">
    <property type="protein sequence ID" value="MBV6340955.1"/>
    <property type="molecule type" value="Genomic_DNA"/>
</dbReference>
<feature type="domain" description="PAC" evidence="8">
    <location>
        <begin position="1"/>
        <end position="39"/>
    </location>
</feature>
<keyword evidence="2" id="KW-0808">Transferase</keyword>
<dbReference type="GO" id="GO:0016301">
    <property type="term" value="F:kinase activity"/>
    <property type="evidence" value="ECO:0007669"/>
    <property type="project" value="UniProtKB-KW"/>
</dbReference>
<evidence type="ECO:0000259" key="8">
    <source>
        <dbReference type="PROSITE" id="PS50113"/>
    </source>
</evidence>
<sequence length="290" mass="33607">TYWDLGLVPILDDTNEIEFFLFTLKDVTLQRRYKDELMTLNAELHKIIQDEVEKNRRNDQIMYEQSRHIAMGELLFNIAHQWRQPLCSIGLMVQDIEDAYRFKALDAAYIENSSKAIMKELLYLSNTIDEFKVFYAGNNEKTRFNLSETVHRVLSVMTDYFRSRKVAVEVDIDNRINMDGYVNEFSQVFLNILTNIRDVFERRQVANAVVKIVSYRQPQTGKVILTLTDNGGGIDNNIIGRIFDPYFTTKDKSRGTGLGLYIARVIIENNMHGTITATNTADGCLFRIEM</sequence>
<proteinExistence type="predicted"/>
<evidence type="ECO:0000256" key="2">
    <source>
        <dbReference type="ARBA" id="ARBA00022679"/>
    </source>
</evidence>
<organism evidence="9 10">
    <name type="scientific">Candidatus Magnetobacterium casense</name>
    <dbReference type="NCBI Taxonomy" id="1455061"/>
    <lineage>
        <taxon>Bacteria</taxon>
        <taxon>Pseudomonadati</taxon>
        <taxon>Nitrospirota</taxon>
        <taxon>Thermodesulfovibrionia</taxon>
        <taxon>Thermodesulfovibrionales</taxon>
        <taxon>Candidatus Magnetobacteriaceae</taxon>
        <taxon>Candidatus Magnetobacterium</taxon>
    </lineage>
</organism>
<dbReference type="PANTHER" id="PTHR43065:SF10">
    <property type="entry name" value="PEROXIDE STRESS-ACTIVATED HISTIDINE KINASE MAK3"/>
    <property type="match status" value="1"/>
</dbReference>
<evidence type="ECO:0000313" key="9">
    <source>
        <dbReference type="EMBL" id="MBV6340955.1"/>
    </source>
</evidence>
<keyword evidence="1" id="KW-0597">Phosphoprotein</keyword>
<keyword evidence="3" id="KW-0547">Nucleotide-binding</keyword>
<keyword evidence="4 9" id="KW-0418">Kinase</keyword>
<feature type="domain" description="Histidine kinase" evidence="7">
    <location>
        <begin position="77"/>
        <end position="290"/>
    </location>
</feature>
<dbReference type="RefSeq" id="WP_218251569.1">
    <property type="nucleotide sequence ID" value="NZ_JABXWD010000061.1"/>
</dbReference>
<dbReference type="PROSITE" id="PS50109">
    <property type="entry name" value="HIS_KIN"/>
    <property type="match status" value="1"/>
</dbReference>
<name>A0ABS6RWE5_9BACT</name>
<dbReference type="InterPro" id="IPR000700">
    <property type="entry name" value="PAS-assoc_C"/>
</dbReference>
<gene>
    <name evidence="9" type="ORF">HWQ67_05110</name>
</gene>